<gene>
    <name evidence="1" type="ORF">COHA_009068</name>
</gene>
<dbReference type="AlphaFoldDB" id="A0AAD5DFH1"/>
<dbReference type="InterPro" id="IPR011990">
    <property type="entry name" value="TPR-like_helical_dom_sf"/>
</dbReference>
<evidence type="ECO:0000313" key="2">
    <source>
        <dbReference type="Proteomes" id="UP001205105"/>
    </source>
</evidence>
<comment type="caution">
    <text evidence="1">The sequence shown here is derived from an EMBL/GenBank/DDBJ whole genome shotgun (WGS) entry which is preliminary data.</text>
</comment>
<dbReference type="Gene3D" id="1.25.40.10">
    <property type="entry name" value="Tetratricopeptide repeat domain"/>
    <property type="match status" value="1"/>
</dbReference>
<accession>A0AAD5DFH1</accession>
<proteinExistence type="predicted"/>
<reference evidence="1" key="1">
    <citation type="submission" date="2020-11" db="EMBL/GenBank/DDBJ databases">
        <title>Chlorella ohadii genome sequencing and assembly.</title>
        <authorList>
            <person name="Murik O."/>
            <person name="Treves H."/>
            <person name="Kedem I."/>
            <person name="Shotland Y."/>
            <person name="Kaplan A."/>
        </authorList>
    </citation>
    <scope>NUCLEOTIDE SEQUENCE</scope>
    <source>
        <strain evidence="1">1</strain>
    </source>
</reference>
<name>A0AAD5DFH1_9CHLO</name>
<dbReference type="PANTHER" id="PTHR45005">
    <property type="match status" value="1"/>
</dbReference>
<dbReference type="InterPro" id="IPR053277">
    <property type="entry name" value="Endomembrane_traffic_mod"/>
</dbReference>
<evidence type="ECO:0000313" key="1">
    <source>
        <dbReference type="EMBL" id="KAI7837070.1"/>
    </source>
</evidence>
<organism evidence="1 2">
    <name type="scientific">Chlorella ohadii</name>
    <dbReference type="NCBI Taxonomy" id="2649997"/>
    <lineage>
        <taxon>Eukaryota</taxon>
        <taxon>Viridiplantae</taxon>
        <taxon>Chlorophyta</taxon>
        <taxon>core chlorophytes</taxon>
        <taxon>Trebouxiophyceae</taxon>
        <taxon>Chlorellales</taxon>
        <taxon>Chlorellaceae</taxon>
        <taxon>Chlorella clade</taxon>
        <taxon>Chlorella</taxon>
    </lineage>
</organism>
<protein>
    <submittedName>
        <fullName evidence="1">Uncharacterized protein</fullName>
    </submittedName>
</protein>
<keyword evidence="2" id="KW-1185">Reference proteome</keyword>
<dbReference type="PANTHER" id="PTHR45005:SF2">
    <property type="entry name" value="PROTEIN HLB1"/>
    <property type="match status" value="1"/>
</dbReference>
<dbReference type="Proteomes" id="UP001205105">
    <property type="component" value="Unassembled WGS sequence"/>
</dbReference>
<sequence length="168" mass="17865">MSELKAALAALAGRTAGGTPMSEAATTPKPLTPSALSAHPSWFVPPHLLRLPAVRTAAFAAHDCSRAACANPQDFDCVYRYGLALQELAGRLGSQPADQLSLLHQAAEVYLEASRLTGDRHAAVLYNWAVALTDIARLVRAQQPEEAYECLTGGCSVRRKETSPARVG</sequence>
<dbReference type="EMBL" id="JADXDR010000165">
    <property type="protein sequence ID" value="KAI7837070.1"/>
    <property type="molecule type" value="Genomic_DNA"/>
</dbReference>